<keyword evidence="9" id="KW-0472">Membrane</keyword>
<keyword evidence="3" id="KW-0597">Phosphoprotein</keyword>
<accession>A0A3B1A6I4</accession>
<dbReference type="SMART" id="SM00448">
    <property type="entry name" value="REC"/>
    <property type="match status" value="1"/>
</dbReference>
<keyword evidence="4" id="KW-0808">Transferase</keyword>
<dbReference type="EMBL" id="UOFT01000055">
    <property type="protein sequence ID" value="VAW97160.1"/>
    <property type="molecule type" value="Genomic_DNA"/>
</dbReference>
<keyword evidence="8" id="KW-0902">Two-component regulatory system</keyword>
<dbReference type="GO" id="GO:0000155">
    <property type="term" value="F:phosphorelay sensor kinase activity"/>
    <property type="evidence" value="ECO:0007669"/>
    <property type="project" value="InterPro"/>
</dbReference>
<evidence type="ECO:0000256" key="1">
    <source>
        <dbReference type="ARBA" id="ARBA00000085"/>
    </source>
</evidence>
<evidence type="ECO:0000313" key="12">
    <source>
        <dbReference type="EMBL" id="VAW97160.1"/>
    </source>
</evidence>
<evidence type="ECO:0000256" key="9">
    <source>
        <dbReference type="SAM" id="Phobius"/>
    </source>
</evidence>
<dbReference type="PRINTS" id="PR00344">
    <property type="entry name" value="BCTRLSENSOR"/>
</dbReference>
<evidence type="ECO:0000256" key="4">
    <source>
        <dbReference type="ARBA" id="ARBA00022679"/>
    </source>
</evidence>
<dbReference type="Pfam" id="PF00072">
    <property type="entry name" value="Response_reg"/>
    <property type="match status" value="1"/>
</dbReference>
<dbReference type="PROSITE" id="PS50110">
    <property type="entry name" value="RESPONSE_REGULATORY"/>
    <property type="match status" value="1"/>
</dbReference>
<feature type="transmembrane region" description="Helical" evidence="9">
    <location>
        <begin position="49"/>
        <end position="70"/>
    </location>
</feature>
<gene>
    <name evidence="12" type="ORF">MNBD_GAMMA23-1288</name>
</gene>
<evidence type="ECO:0000259" key="10">
    <source>
        <dbReference type="PROSITE" id="PS50109"/>
    </source>
</evidence>
<dbReference type="InterPro" id="IPR003661">
    <property type="entry name" value="HisK_dim/P_dom"/>
</dbReference>
<keyword evidence="9" id="KW-0812">Transmembrane</keyword>
<dbReference type="PANTHER" id="PTHR45339:SF1">
    <property type="entry name" value="HYBRID SIGNAL TRANSDUCTION HISTIDINE KINASE J"/>
    <property type="match status" value="1"/>
</dbReference>
<dbReference type="InterPro" id="IPR001789">
    <property type="entry name" value="Sig_transdc_resp-reg_receiver"/>
</dbReference>
<feature type="domain" description="Histidine kinase" evidence="10">
    <location>
        <begin position="192"/>
        <end position="411"/>
    </location>
</feature>
<organism evidence="12">
    <name type="scientific">hydrothermal vent metagenome</name>
    <dbReference type="NCBI Taxonomy" id="652676"/>
    <lineage>
        <taxon>unclassified sequences</taxon>
        <taxon>metagenomes</taxon>
        <taxon>ecological metagenomes</taxon>
    </lineage>
</organism>
<dbReference type="EC" id="2.7.13.3" evidence="2"/>
<dbReference type="InterPro" id="IPR011006">
    <property type="entry name" value="CheY-like_superfamily"/>
</dbReference>
<dbReference type="SMART" id="SM00387">
    <property type="entry name" value="HATPase_c"/>
    <property type="match status" value="1"/>
</dbReference>
<dbReference type="SMART" id="SM00388">
    <property type="entry name" value="HisKA"/>
    <property type="match status" value="1"/>
</dbReference>
<dbReference type="AlphaFoldDB" id="A0A3B1A6I4"/>
<evidence type="ECO:0000256" key="7">
    <source>
        <dbReference type="ARBA" id="ARBA00022840"/>
    </source>
</evidence>
<dbReference type="Gene3D" id="3.40.50.2300">
    <property type="match status" value="1"/>
</dbReference>
<evidence type="ECO:0000256" key="8">
    <source>
        <dbReference type="ARBA" id="ARBA00023012"/>
    </source>
</evidence>
<dbReference type="SUPFAM" id="SSF52172">
    <property type="entry name" value="CheY-like"/>
    <property type="match status" value="1"/>
</dbReference>
<keyword evidence="7" id="KW-0067">ATP-binding</keyword>
<feature type="domain" description="Response regulatory" evidence="11">
    <location>
        <begin position="436"/>
        <end position="553"/>
    </location>
</feature>
<dbReference type="InterPro" id="IPR004358">
    <property type="entry name" value="Sig_transdc_His_kin-like_C"/>
</dbReference>
<reference evidence="12" key="1">
    <citation type="submission" date="2018-06" db="EMBL/GenBank/DDBJ databases">
        <authorList>
            <person name="Zhirakovskaya E."/>
        </authorList>
    </citation>
    <scope>NUCLEOTIDE SEQUENCE</scope>
</reference>
<dbReference type="InterPro" id="IPR003594">
    <property type="entry name" value="HATPase_dom"/>
</dbReference>
<evidence type="ECO:0000256" key="6">
    <source>
        <dbReference type="ARBA" id="ARBA00022777"/>
    </source>
</evidence>
<dbReference type="GO" id="GO:0005524">
    <property type="term" value="F:ATP binding"/>
    <property type="evidence" value="ECO:0007669"/>
    <property type="project" value="UniProtKB-KW"/>
</dbReference>
<sequence>MDIKKIRQRLNHNSEIAQTIVRLGIWLFASTYIGLGIQYGYFSAPPIDFIIFLGGFLFITIANAISVIIYPDVPLRRYLMVPIDLGSVTYSMVLTSTSAFGAFYLLYPWIFIGYGIRYGRGLLLAAVIAGFIGYQWLLISEGYWQNDTSTSLVYSIFLIIMPLYLNRMLKSLQEARKMADTANNAKSEFLATMSHEIRTPMSGIIGMTNLLHSTKLNEQQQDYVDSLDESATALHSLINDILDLSKIEAGKFVMDNEPFNLPKVIKGVNDMFTPITHNKGLALKTHYDKKLPVTFIGDANRLRQILLNLLSNAIKFTPSGSITINVKLINKDELICRVRIEIIDTGIGIKPHHLQNIFDPFYQCKNNVKEAGTGLGTAIVQNLVSLMKGRVDVHSEQGKGSTFWIEIPWEYEQGNSQQTNANELNAHAQKTTQPLAVLVAEDSLINAKVISAFLKEAGHTITHVENGALAVEQLLNNKFDLVIMDMRMPEMDGLEATKKWRQYEGSAVPIPIIALTANATAEDQQACLKAGMNKFLTKPVDKQKLYDVIAELV</sequence>
<keyword evidence="6" id="KW-0418">Kinase</keyword>
<dbReference type="SUPFAM" id="SSF47384">
    <property type="entry name" value="Homodimeric domain of signal transducing histidine kinase"/>
    <property type="match status" value="1"/>
</dbReference>
<feature type="transmembrane region" description="Helical" evidence="9">
    <location>
        <begin position="20"/>
        <end position="42"/>
    </location>
</feature>
<dbReference type="FunFam" id="1.10.287.130:FF:000002">
    <property type="entry name" value="Two-component osmosensing histidine kinase"/>
    <property type="match status" value="1"/>
</dbReference>
<name>A0A3B1A6I4_9ZZZZ</name>
<dbReference type="CDD" id="cd00082">
    <property type="entry name" value="HisKA"/>
    <property type="match status" value="1"/>
</dbReference>
<evidence type="ECO:0000256" key="3">
    <source>
        <dbReference type="ARBA" id="ARBA00022553"/>
    </source>
</evidence>
<dbReference type="PROSITE" id="PS50109">
    <property type="entry name" value="HIS_KIN"/>
    <property type="match status" value="1"/>
</dbReference>
<dbReference type="Gene3D" id="3.30.565.10">
    <property type="entry name" value="Histidine kinase-like ATPase, C-terminal domain"/>
    <property type="match status" value="1"/>
</dbReference>
<dbReference type="CDD" id="cd17546">
    <property type="entry name" value="REC_hyHK_CKI1_RcsC-like"/>
    <property type="match status" value="1"/>
</dbReference>
<feature type="transmembrane region" description="Helical" evidence="9">
    <location>
        <begin position="122"/>
        <end position="139"/>
    </location>
</feature>
<proteinExistence type="predicted"/>
<evidence type="ECO:0000256" key="2">
    <source>
        <dbReference type="ARBA" id="ARBA00012438"/>
    </source>
</evidence>
<keyword evidence="9" id="KW-1133">Transmembrane helix</keyword>
<dbReference type="InterPro" id="IPR005467">
    <property type="entry name" value="His_kinase_dom"/>
</dbReference>
<protein>
    <recommendedName>
        <fullName evidence="2">histidine kinase</fullName>
        <ecNumber evidence="2">2.7.13.3</ecNumber>
    </recommendedName>
</protein>
<dbReference type="SUPFAM" id="SSF55874">
    <property type="entry name" value="ATPase domain of HSP90 chaperone/DNA topoisomerase II/histidine kinase"/>
    <property type="match status" value="1"/>
</dbReference>
<keyword evidence="5" id="KW-0547">Nucleotide-binding</keyword>
<dbReference type="InterPro" id="IPR036890">
    <property type="entry name" value="HATPase_C_sf"/>
</dbReference>
<dbReference type="InterPro" id="IPR036097">
    <property type="entry name" value="HisK_dim/P_sf"/>
</dbReference>
<feature type="transmembrane region" description="Helical" evidence="9">
    <location>
        <begin position="151"/>
        <end position="169"/>
    </location>
</feature>
<dbReference type="CDD" id="cd16922">
    <property type="entry name" value="HATPase_EvgS-ArcB-TorS-like"/>
    <property type="match status" value="1"/>
</dbReference>
<dbReference type="Pfam" id="PF02518">
    <property type="entry name" value="HATPase_c"/>
    <property type="match status" value="1"/>
</dbReference>
<dbReference type="FunFam" id="3.30.565.10:FF:000010">
    <property type="entry name" value="Sensor histidine kinase RcsC"/>
    <property type="match status" value="1"/>
</dbReference>
<evidence type="ECO:0000259" key="11">
    <source>
        <dbReference type="PROSITE" id="PS50110"/>
    </source>
</evidence>
<dbReference type="Gene3D" id="1.10.287.130">
    <property type="match status" value="1"/>
</dbReference>
<dbReference type="PANTHER" id="PTHR45339">
    <property type="entry name" value="HYBRID SIGNAL TRANSDUCTION HISTIDINE KINASE J"/>
    <property type="match status" value="1"/>
</dbReference>
<comment type="catalytic activity">
    <reaction evidence="1">
        <text>ATP + protein L-histidine = ADP + protein N-phospho-L-histidine.</text>
        <dbReference type="EC" id="2.7.13.3"/>
    </reaction>
</comment>
<evidence type="ECO:0000256" key="5">
    <source>
        <dbReference type="ARBA" id="ARBA00022741"/>
    </source>
</evidence>
<feature type="transmembrane region" description="Helical" evidence="9">
    <location>
        <begin position="90"/>
        <end position="110"/>
    </location>
</feature>
<dbReference type="Pfam" id="PF00512">
    <property type="entry name" value="HisKA"/>
    <property type="match status" value="1"/>
</dbReference>